<dbReference type="eggNOG" id="COG4191">
    <property type="taxonomic scope" value="Bacteria"/>
</dbReference>
<keyword evidence="1" id="KW-0812">Transmembrane</keyword>
<dbReference type="InterPro" id="IPR031621">
    <property type="entry name" value="HisKA_7TM"/>
</dbReference>
<keyword evidence="1" id="KW-1133">Transmembrane helix</keyword>
<feature type="transmembrane region" description="Helical" evidence="1">
    <location>
        <begin position="203"/>
        <end position="224"/>
    </location>
</feature>
<dbReference type="AlphaFoldDB" id="C6PY66"/>
<keyword evidence="1" id="KW-0472">Membrane</keyword>
<dbReference type="EMBL" id="ACVI01000075">
    <property type="protein sequence ID" value="EET85798.1"/>
    <property type="molecule type" value="Genomic_DNA"/>
</dbReference>
<comment type="caution">
    <text evidence="4">The sequence shown here is derived from an EMBL/GenBank/DDBJ whole genome shotgun (WGS) entry which is preliminary data.</text>
</comment>
<feature type="transmembrane region" description="Helical" evidence="1">
    <location>
        <begin position="95"/>
        <end position="113"/>
    </location>
</feature>
<feature type="transmembrane region" description="Helical" evidence="1">
    <location>
        <begin position="32"/>
        <end position="49"/>
    </location>
</feature>
<evidence type="ECO:0000259" key="3">
    <source>
        <dbReference type="Pfam" id="PF16927"/>
    </source>
</evidence>
<dbReference type="SUPFAM" id="SSF55781">
    <property type="entry name" value="GAF domain-like"/>
    <property type="match status" value="1"/>
</dbReference>
<dbReference type="STRING" id="536227.Ccar_12245"/>
<feature type="transmembrane region" description="Helical" evidence="1">
    <location>
        <begin position="6"/>
        <end position="25"/>
    </location>
</feature>
<feature type="domain" description="Histidine kinase N-terminal 7TM region" evidence="3">
    <location>
        <begin position="11"/>
        <end position="229"/>
    </location>
</feature>
<feature type="transmembrane region" description="Helical" evidence="1">
    <location>
        <begin position="69"/>
        <end position="88"/>
    </location>
</feature>
<feature type="domain" description="GAF" evidence="2">
    <location>
        <begin position="367"/>
        <end position="506"/>
    </location>
</feature>
<gene>
    <name evidence="4" type="ORF">CcarbDRAFT_3733</name>
</gene>
<feature type="transmembrane region" description="Helical" evidence="1">
    <location>
        <begin position="147"/>
        <end position="165"/>
    </location>
</feature>
<dbReference type="Pfam" id="PF16927">
    <property type="entry name" value="HisKA_7TM"/>
    <property type="match status" value="1"/>
</dbReference>
<organism evidence="4 5">
    <name type="scientific">Clostridium carboxidivorans P7</name>
    <dbReference type="NCBI Taxonomy" id="536227"/>
    <lineage>
        <taxon>Bacteria</taxon>
        <taxon>Bacillati</taxon>
        <taxon>Bacillota</taxon>
        <taxon>Clostridia</taxon>
        <taxon>Eubacteriales</taxon>
        <taxon>Clostridiaceae</taxon>
        <taxon>Clostridium</taxon>
    </lineage>
</organism>
<protein>
    <submittedName>
        <fullName evidence="4">Diguanylate cyclase with PAS/PAC sensor</fullName>
    </submittedName>
</protein>
<dbReference type="Pfam" id="PF13185">
    <property type="entry name" value="GAF_2"/>
    <property type="match status" value="1"/>
</dbReference>
<accession>C6PY66</accession>
<name>C6PY66_9CLOT</name>
<evidence type="ECO:0000256" key="1">
    <source>
        <dbReference type="SAM" id="Phobius"/>
    </source>
</evidence>
<dbReference type="Proteomes" id="UP000004198">
    <property type="component" value="Unassembled WGS sequence"/>
</dbReference>
<sequence>MKINNLLSFMLLVSALVLFFVGYFAWKSDKKYVAISLIPVSIYASGYAFEILCTSIEWVKFWVKVEYLGGAFLGALWLMFALNFTGFIDKIKKRTLMLLYVIPTIVLLVNYTNDFHHLFYKKMYINDQGIFPILEVIHGPWYWVHTVYNYVLMVIGLIIFIRAYLKAVTIIKKQILLLIVAWIIPWISDFIYIFGLLRLDVDLAPLALCISALMYSFAVLRFRFLKLTPIALEKVFSNMLDGVIILDSQNNIVNFNNASKNIISELKYVEAGNKKIDEVLKDHRTLLKAVNDGSSNESLITAKDKDRLIYYKININNIYENTGEIIGKILVFMDVTEQNRNIERINKLLKLKEVMLDIGYSINEISDINDLLQLILDKVINCIDGKRNGSIVLLDKDENLKIVAARGYNSEDIKKFVVNFKERFEWSDSEKSTNKAIIYNDVDKMKNVVMLDTAEGKKIKSVIRAPIIIDNELYGFLNIDSTYNNIFDEGYLELMEYMASQISIAVTKHKLYEKTVYLSRYDKLTNVYNRSYFEQLLYDNIYNDNINKKEFF</sequence>
<reference evidence="4 5" key="1">
    <citation type="submission" date="2009-06" db="EMBL/GenBank/DDBJ databases">
        <title>The draft genome of Clostridium carboxidivorans P7.</title>
        <authorList>
            <consortium name="US DOE Joint Genome Institute (JGI-PGF)"/>
            <person name="Lucas S."/>
            <person name="Copeland A."/>
            <person name="Lapidus A."/>
            <person name="Glavina del Rio T."/>
            <person name="Tice H."/>
            <person name="Bruce D."/>
            <person name="Goodwin L."/>
            <person name="Pitluck S."/>
            <person name="Larimer F."/>
            <person name="Land M.L."/>
            <person name="Hauser L."/>
            <person name="Hemme C.L."/>
        </authorList>
    </citation>
    <scope>NUCLEOTIDE SEQUENCE [LARGE SCALE GENOMIC DNA]</scope>
    <source>
        <strain evidence="4 5">P7</strain>
    </source>
</reference>
<evidence type="ECO:0000313" key="4">
    <source>
        <dbReference type="EMBL" id="EET85798.1"/>
    </source>
</evidence>
<dbReference type="SUPFAM" id="SSF55785">
    <property type="entry name" value="PYP-like sensor domain (PAS domain)"/>
    <property type="match status" value="1"/>
</dbReference>
<evidence type="ECO:0000313" key="5">
    <source>
        <dbReference type="Proteomes" id="UP000004198"/>
    </source>
</evidence>
<dbReference type="Gene3D" id="3.30.450.20">
    <property type="entry name" value="PAS domain"/>
    <property type="match status" value="1"/>
</dbReference>
<dbReference type="InterPro" id="IPR003018">
    <property type="entry name" value="GAF"/>
</dbReference>
<dbReference type="Gene3D" id="3.30.450.40">
    <property type="match status" value="1"/>
</dbReference>
<proteinExistence type="predicted"/>
<feature type="transmembrane region" description="Helical" evidence="1">
    <location>
        <begin position="177"/>
        <end position="197"/>
    </location>
</feature>
<dbReference type="InterPro" id="IPR029016">
    <property type="entry name" value="GAF-like_dom_sf"/>
</dbReference>
<dbReference type="InterPro" id="IPR035965">
    <property type="entry name" value="PAS-like_dom_sf"/>
</dbReference>
<evidence type="ECO:0000259" key="2">
    <source>
        <dbReference type="Pfam" id="PF13185"/>
    </source>
</evidence>
<keyword evidence="5" id="KW-1185">Reference proteome</keyword>